<feature type="region of interest" description="Disordered" evidence="3">
    <location>
        <begin position="493"/>
        <end position="903"/>
    </location>
</feature>
<evidence type="ECO:0000256" key="3">
    <source>
        <dbReference type="SAM" id="MobiDB-lite"/>
    </source>
</evidence>
<reference evidence="6 7" key="1">
    <citation type="submission" date="2018-07" db="EMBL/GenBank/DDBJ databases">
        <title>The complete nuclear genome of the prasinophyte Chloropicon primus (CCMP1205).</title>
        <authorList>
            <person name="Pombert J.-F."/>
            <person name="Otis C."/>
            <person name="Turmel M."/>
            <person name="Lemieux C."/>
        </authorList>
    </citation>
    <scope>NUCLEOTIDE SEQUENCE [LARGE SCALE GENOMIC DNA]</scope>
    <source>
        <strain evidence="6 7">CCMP1205</strain>
    </source>
</reference>
<feature type="domain" description="Calcineurin-like phosphoesterase" evidence="5">
    <location>
        <begin position="1054"/>
        <end position="1284"/>
    </location>
</feature>
<proteinExistence type="predicted"/>
<dbReference type="GO" id="GO:0016787">
    <property type="term" value="F:hydrolase activity"/>
    <property type="evidence" value="ECO:0007669"/>
    <property type="project" value="UniProtKB-KW"/>
</dbReference>
<evidence type="ECO:0000256" key="1">
    <source>
        <dbReference type="ARBA" id="ARBA00022729"/>
    </source>
</evidence>
<evidence type="ECO:0000256" key="4">
    <source>
        <dbReference type="SAM" id="SignalP"/>
    </source>
</evidence>
<protein>
    <submittedName>
        <fullName evidence="6">Metallophosphoesterase</fullName>
    </submittedName>
</protein>
<evidence type="ECO:0000313" key="6">
    <source>
        <dbReference type="EMBL" id="QDZ22618.1"/>
    </source>
</evidence>
<feature type="compositionally biased region" description="Low complexity" evidence="3">
    <location>
        <begin position="658"/>
        <end position="685"/>
    </location>
</feature>
<dbReference type="SUPFAM" id="SSF56300">
    <property type="entry name" value="Metallo-dependent phosphatases"/>
    <property type="match status" value="1"/>
</dbReference>
<dbReference type="Gene3D" id="3.60.21.10">
    <property type="match status" value="1"/>
</dbReference>
<evidence type="ECO:0000256" key="2">
    <source>
        <dbReference type="ARBA" id="ARBA00022801"/>
    </source>
</evidence>
<feature type="compositionally biased region" description="Low complexity" evidence="3">
    <location>
        <begin position="727"/>
        <end position="744"/>
    </location>
</feature>
<accession>A0A5B8MPL9</accession>
<organism evidence="6 7">
    <name type="scientific">Chloropicon primus</name>
    <dbReference type="NCBI Taxonomy" id="1764295"/>
    <lineage>
        <taxon>Eukaryota</taxon>
        <taxon>Viridiplantae</taxon>
        <taxon>Chlorophyta</taxon>
        <taxon>Chloropicophyceae</taxon>
        <taxon>Chloropicales</taxon>
        <taxon>Chloropicaceae</taxon>
        <taxon>Chloropicon</taxon>
    </lineage>
</organism>
<evidence type="ECO:0000313" key="7">
    <source>
        <dbReference type="Proteomes" id="UP000316726"/>
    </source>
</evidence>
<feature type="compositionally biased region" description="Low complexity" evidence="3">
    <location>
        <begin position="780"/>
        <end position="803"/>
    </location>
</feature>
<feature type="compositionally biased region" description="Basic and acidic residues" evidence="3">
    <location>
        <begin position="203"/>
        <end position="225"/>
    </location>
</feature>
<dbReference type="PANTHER" id="PTHR10161">
    <property type="entry name" value="TARTRATE-RESISTANT ACID PHOSPHATASE TYPE 5"/>
    <property type="match status" value="1"/>
</dbReference>
<dbReference type="InterPro" id="IPR029052">
    <property type="entry name" value="Metallo-depent_PP-like"/>
</dbReference>
<feature type="chain" id="PRO_5022670265" evidence="4">
    <location>
        <begin position="31"/>
        <end position="1449"/>
    </location>
</feature>
<feature type="compositionally biased region" description="Basic and acidic residues" evidence="3">
    <location>
        <begin position="34"/>
        <end position="44"/>
    </location>
</feature>
<gene>
    <name evidence="6" type="ORF">A3770_08p51360</name>
</gene>
<feature type="compositionally biased region" description="Gly residues" evidence="3">
    <location>
        <begin position="635"/>
        <end position="644"/>
    </location>
</feature>
<dbReference type="PANTHER" id="PTHR10161:SF14">
    <property type="entry name" value="TARTRATE-RESISTANT ACID PHOSPHATASE TYPE 5"/>
    <property type="match status" value="1"/>
</dbReference>
<feature type="compositionally biased region" description="Gly residues" evidence="3">
    <location>
        <begin position="753"/>
        <end position="779"/>
    </location>
</feature>
<feature type="compositionally biased region" description="Gly residues" evidence="3">
    <location>
        <begin position="980"/>
        <end position="990"/>
    </location>
</feature>
<feature type="compositionally biased region" description="Low complexity" evidence="3">
    <location>
        <begin position="827"/>
        <end position="844"/>
    </location>
</feature>
<feature type="compositionally biased region" description="Acidic residues" evidence="3">
    <location>
        <begin position="497"/>
        <end position="516"/>
    </location>
</feature>
<feature type="compositionally biased region" description="Low complexity" evidence="3">
    <location>
        <begin position="700"/>
        <end position="710"/>
    </location>
</feature>
<feature type="compositionally biased region" description="Acidic residues" evidence="3">
    <location>
        <begin position="963"/>
        <end position="975"/>
    </location>
</feature>
<feature type="compositionally biased region" description="Low complexity" evidence="3">
    <location>
        <begin position="121"/>
        <end position="130"/>
    </location>
</feature>
<name>A0A5B8MPL9_9CHLO</name>
<dbReference type="InterPro" id="IPR051558">
    <property type="entry name" value="Metallophosphoesterase_PAP"/>
</dbReference>
<keyword evidence="1 4" id="KW-0732">Signal</keyword>
<feature type="compositionally biased region" description="Basic and acidic residues" evidence="3">
    <location>
        <begin position="52"/>
        <end position="114"/>
    </location>
</feature>
<feature type="compositionally biased region" description="Low complexity" evidence="3">
    <location>
        <begin position="149"/>
        <end position="160"/>
    </location>
</feature>
<feature type="region of interest" description="Disordered" evidence="3">
    <location>
        <begin position="34"/>
        <end position="235"/>
    </location>
</feature>
<dbReference type="Pfam" id="PF00149">
    <property type="entry name" value="Metallophos"/>
    <property type="match status" value="1"/>
</dbReference>
<feature type="compositionally biased region" description="Gly residues" evidence="3">
    <location>
        <begin position="804"/>
        <end position="813"/>
    </location>
</feature>
<feature type="compositionally biased region" description="Gly residues" evidence="3">
    <location>
        <begin position="584"/>
        <end position="610"/>
    </location>
</feature>
<dbReference type="InterPro" id="IPR004843">
    <property type="entry name" value="Calcineurin-like_PHP"/>
</dbReference>
<feature type="compositionally biased region" description="Low complexity" evidence="3">
    <location>
        <begin position="611"/>
        <end position="634"/>
    </location>
</feature>
<dbReference type="STRING" id="1764295.A0A5B8MPL9"/>
<dbReference type="OrthoDB" id="548884at2759"/>
<keyword evidence="2" id="KW-0378">Hydrolase</keyword>
<sequence length="1449" mass="144248">MVCPRPRRVGNLLLCLGVLLGALVLCSATASHDRAGLRERHGGRGPDPFPSHLREDEWRPRKQAAREELAQKRAEAMEKLRSRRQDVLELKASRRAARSDPEAGKPDPVKKSGGEEDSASDWKSSAAAASQPRDRSKGKKASGSEDGSASDWKSSAAAASQPRDRSKGKKASGSPGVVDDWKNSASSSRRRSGRGVTDDANADEWKPWKRPDVNEGSGNRERGDGNPDECNCAPGAILGVRGDGSRCYCPADGAATGGGDDGNPDECNCAPGTILGVRGDGSRCYCRPGDAFVLGAEPGDQHQDVDSDGGSGDSNPDECNCAPGATVGVSGDGSSCYCPADGAATGGGDDGNPDECNCAPGATVGVSGDGSSCYCPADGAATGGGDDGNPDECNCAPGATVGVSGDGSSCYCPADGAATGGGDDGNPDECNCAPGATVGVSGDGSSCYCPADGAATGGGDDGNPDECNCAPGATMGVSGDGSSCYCPADDTGVLGVEPDDQDGGDSSADGDAEDGGVEAQGVPDDDSIPGGDAGSGSDSSGETQDGDIDNNASGGGTADAPNADGGAGTDDTNAGVLGVEPGDQDGGGNAIGGDDGTGGDVNAGGGGDGTTPGANGDDTGSNTSGGTPGDSGSSSGDGIGGGQDGAIDNNAGGGAAGGDAQTPPGDSGSDSDSSGETQDGAIDNNAGGGAAGGDAQTPPGDSGSDSDSSGETQDGAIDNNASGGGTADAPNADGGAGTDDTNAGVLGVEPGDQDGGGNAIGGDDGTGGDVNAGGGGDGTTPGADGDDTGSNTSGGTPGDSGSSSGDGIGGGQDGAIDNNAGGGAAGGDAQTPPGDSGSGSDSNGETQDGAIDNNASGGGTADAPNADGGAGTDDTNAGVLGVEPGDQDGGGNAIGGDDGTGGDVNAGGGTDACNCGEGGDVGAAGNPDGCNCPPPDTAADDASGGSTEVDRAGDIISDAIDTSNDDDDDDDDDDDRPSSDGGGGGGGGALFGALPPFPGGVPGAVGASVLRSRFGALLPLVVPGAPPAEIVPSPPQNDEIAVADNGKGRSCMFVIGDWGRENQPGQAAVARSMDTVAKEFCEPLAVLSVGDNMQNAGGLNGILDKEFNESYIYPYRYKTLQVPWFCSLGNMDYTDTTGCGSQVLDEQRMCLPYRSQMKRSPLYQTDPRLRQRDQRWFADHFYSVRVSEDLEVFFVDTSVFISEYYQYSWAYDVEGGLAEQNPEEQLAFLDGALASSNAKWKVLVGHHPMHSNGFSGGYEEVTDVLEPLIKVHNVSAYFNGHDHSQQHIVSDGVSYFTQGAGSMTHKGFVPREPALFESDLPGFSAIVYDEDDVRVYFFDDNANGLYNYSLPAPPQDVDGFAVTFDRRPDSRIELVKLKLEMENDGIAVAQASQASLGELKFKEQAYKELSLPEAMTQKMVGKFSREATQSLPDLPGVLEALEGVKSLGK</sequence>
<feature type="compositionally biased region" description="Low complexity" evidence="3">
    <location>
        <begin position="558"/>
        <end position="575"/>
    </location>
</feature>
<feature type="compositionally biased region" description="Gly residues" evidence="3">
    <location>
        <begin position="887"/>
        <end position="903"/>
    </location>
</feature>
<keyword evidence="7" id="KW-1185">Reference proteome</keyword>
<dbReference type="EMBL" id="CP031041">
    <property type="protein sequence ID" value="QDZ22618.1"/>
    <property type="molecule type" value="Genomic_DNA"/>
</dbReference>
<evidence type="ECO:0000259" key="5">
    <source>
        <dbReference type="Pfam" id="PF00149"/>
    </source>
</evidence>
<dbReference type="Proteomes" id="UP000316726">
    <property type="component" value="Chromosome 8"/>
</dbReference>
<feature type="signal peptide" evidence="4">
    <location>
        <begin position="1"/>
        <end position="30"/>
    </location>
</feature>
<feature type="compositionally biased region" description="Low complexity" evidence="3">
    <location>
        <begin position="861"/>
        <end position="878"/>
    </location>
</feature>
<feature type="region of interest" description="Disordered" evidence="3">
    <location>
        <begin position="935"/>
        <end position="994"/>
    </location>
</feature>